<keyword evidence="6 7" id="KW-0472">Membrane</keyword>
<evidence type="ECO:0000256" key="3">
    <source>
        <dbReference type="ARBA" id="ARBA00022448"/>
    </source>
</evidence>
<feature type="repeat" description="Solcar" evidence="7">
    <location>
        <begin position="106"/>
        <end position="190"/>
    </location>
</feature>
<dbReference type="GO" id="GO:0016020">
    <property type="term" value="C:membrane"/>
    <property type="evidence" value="ECO:0007669"/>
    <property type="project" value="UniProtKB-SubCell"/>
</dbReference>
<dbReference type="PROSITE" id="PS50920">
    <property type="entry name" value="SOLCAR"/>
    <property type="match status" value="3"/>
</dbReference>
<evidence type="ECO:0000256" key="8">
    <source>
        <dbReference type="RuleBase" id="RU000488"/>
    </source>
</evidence>
<evidence type="ECO:0000313" key="10">
    <source>
        <dbReference type="RefSeq" id="XP_035436775.1"/>
    </source>
</evidence>
<dbReference type="GeneID" id="118267098"/>
<dbReference type="InterPro" id="IPR023395">
    <property type="entry name" value="MCP_dom_sf"/>
</dbReference>
<name>A0A9R0D1D6_SPOFR</name>
<evidence type="ECO:0000256" key="5">
    <source>
        <dbReference type="ARBA" id="ARBA00022737"/>
    </source>
</evidence>
<keyword evidence="4 7" id="KW-0812">Transmembrane</keyword>
<feature type="repeat" description="Solcar" evidence="7">
    <location>
        <begin position="212"/>
        <end position="312"/>
    </location>
</feature>
<keyword evidence="3 8" id="KW-0813">Transport</keyword>
<protein>
    <submittedName>
        <fullName evidence="10">Mitochondrial thiamine pyrophosphate carrier-like</fullName>
    </submittedName>
</protein>
<proteinExistence type="inferred from homology"/>
<feature type="repeat" description="Solcar" evidence="7">
    <location>
        <begin position="10"/>
        <end position="96"/>
    </location>
</feature>
<gene>
    <name evidence="10" type="primary">LOC118267098</name>
</gene>
<keyword evidence="9" id="KW-1185">Reference proteome</keyword>
<comment type="similarity">
    <text evidence="2 8">Belongs to the mitochondrial carrier (TC 2.A.29) family.</text>
</comment>
<dbReference type="Pfam" id="PF00153">
    <property type="entry name" value="Mito_carr"/>
    <property type="match status" value="3"/>
</dbReference>
<dbReference type="PRINTS" id="PR00926">
    <property type="entry name" value="MITOCARRIER"/>
</dbReference>
<evidence type="ECO:0000313" key="9">
    <source>
        <dbReference type="Proteomes" id="UP000829999"/>
    </source>
</evidence>
<dbReference type="InterPro" id="IPR018108">
    <property type="entry name" value="MCP_transmembrane"/>
</dbReference>
<dbReference type="OrthoDB" id="18574at2759"/>
<dbReference type="PANTHER" id="PTHR24089">
    <property type="entry name" value="SOLUTE CARRIER FAMILY 25"/>
    <property type="match status" value="1"/>
</dbReference>
<accession>A0A9R0D1D6</accession>
<evidence type="ECO:0000256" key="7">
    <source>
        <dbReference type="PROSITE-ProRule" id="PRU00282"/>
    </source>
</evidence>
<dbReference type="GO" id="GO:0055085">
    <property type="term" value="P:transmembrane transport"/>
    <property type="evidence" value="ECO:0007669"/>
    <property type="project" value="InterPro"/>
</dbReference>
<reference evidence="10" key="1">
    <citation type="submission" date="2025-08" db="UniProtKB">
        <authorList>
            <consortium name="RefSeq"/>
        </authorList>
    </citation>
    <scope>IDENTIFICATION</scope>
    <source>
        <tissue evidence="10">Whole larval tissue</tissue>
    </source>
</reference>
<dbReference type="Proteomes" id="UP000829999">
    <property type="component" value="Chromosome 25"/>
</dbReference>
<dbReference type="Gene3D" id="1.50.40.10">
    <property type="entry name" value="Mitochondrial carrier domain"/>
    <property type="match status" value="1"/>
</dbReference>
<comment type="subcellular location">
    <subcellularLocation>
        <location evidence="1">Membrane</location>
        <topology evidence="1">Multi-pass membrane protein</topology>
    </subcellularLocation>
</comment>
<evidence type="ECO:0000256" key="1">
    <source>
        <dbReference type="ARBA" id="ARBA00004141"/>
    </source>
</evidence>
<evidence type="ECO:0000256" key="6">
    <source>
        <dbReference type="ARBA" id="ARBA00023136"/>
    </source>
</evidence>
<evidence type="ECO:0000256" key="4">
    <source>
        <dbReference type="ARBA" id="ARBA00022692"/>
    </source>
</evidence>
<organism evidence="9 10">
    <name type="scientific">Spodoptera frugiperda</name>
    <name type="common">Fall armyworm</name>
    <dbReference type="NCBI Taxonomy" id="7108"/>
    <lineage>
        <taxon>Eukaryota</taxon>
        <taxon>Metazoa</taxon>
        <taxon>Ecdysozoa</taxon>
        <taxon>Arthropoda</taxon>
        <taxon>Hexapoda</taxon>
        <taxon>Insecta</taxon>
        <taxon>Pterygota</taxon>
        <taxon>Neoptera</taxon>
        <taxon>Endopterygota</taxon>
        <taxon>Lepidoptera</taxon>
        <taxon>Glossata</taxon>
        <taxon>Ditrysia</taxon>
        <taxon>Noctuoidea</taxon>
        <taxon>Noctuidae</taxon>
        <taxon>Amphipyrinae</taxon>
        <taxon>Spodoptera</taxon>
    </lineage>
</organism>
<dbReference type="SUPFAM" id="SSF103506">
    <property type="entry name" value="Mitochondrial carrier"/>
    <property type="match status" value="1"/>
</dbReference>
<sequence length="323" mass="36591">MVGYDKYDSMTSQEKLIAGCLSGVMTKCITQPMDVIKLRSQLLRKPKQKNVTYRVARRIFWEEGITAFWHGHLLGQVHSVLSVSSQFFVYELTTKWFSAFDVSDTIKPVSNFICGTIAGCVQTTLVIPLEVIRVRQMVVKDQYRSVFKGAQAVYRYGGITAFYEGLSASILQMGPQAGISFAVFSFMQPLLLSLFAVCPPEECSGNKHRPQNIVMASTLAASTAGFISKSVTYPLDLVKRRLQFSTHKPNEKYKTPTQAKHLIRCNHIFKCLKYAYKKEGLKGLFRGWTVTVYKAQMTSIFAFTSYEIICFTFREFKSISVNK</sequence>
<evidence type="ECO:0000256" key="2">
    <source>
        <dbReference type="ARBA" id="ARBA00006375"/>
    </source>
</evidence>
<dbReference type="InterPro" id="IPR002067">
    <property type="entry name" value="MCP"/>
</dbReference>
<dbReference type="RefSeq" id="XP_035436775.1">
    <property type="nucleotide sequence ID" value="XM_035580882.2"/>
</dbReference>
<keyword evidence="5" id="KW-0677">Repeat</keyword>
<dbReference type="AlphaFoldDB" id="A0A9R0D1D6"/>